<comment type="caution">
    <text evidence="2">The sequence shown here is derived from an EMBL/GenBank/DDBJ whole genome shotgun (WGS) entry which is preliminary data.</text>
</comment>
<gene>
    <name evidence="2" type="ORF">T4E_11837</name>
</gene>
<protein>
    <submittedName>
        <fullName evidence="2">Uncharacterized protein</fullName>
    </submittedName>
</protein>
<proteinExistence type="predicted"/>
<accession>A0A0V0WP69</accession>
<name>A0A0V0WP69_TRIPS</name>
<dbReference type="EMBL" id="JYDU01000919">
    <property type="protein sequence ID" value="KRX77027.1"/>
    <property type="molecule type" value="Genomic_DNA"/>
</dbReference>
<evidence type="ECO:0000313" key="2">
    <source>
        <dbReference type="EMBL" id="KRX77027.1"/>
    </source>
</evidence>
<evidence type="ECO:0000256" key="1">
    <source>
        <dbReference type="SAM" id="MobiDB-lite"/>
    </source>
</evidence>
<evidence type="ECO:0000313" key="3">
    <source>
        <dbReference type="Proteomes" id="UP000054815"/>
    </source>
</evidence>
<feature type="compositionally biased region" description="Basic and acidic residues" evidence="1">
    <location>
        <begin position="16"/>
        <end position="28"/>
    </location>
</feature>
<reference evidence="2 3" key="1">
    <citation type="submission" date="2015-01" db="EMBL/GenBank/DDBJ databases">
        <title>Evolution of Trichinella species and genotypes.</title>
        <authorList>
            <person name="Korhonen P.K."/>
            <person name="Edoardo P."/>
            <person name="Giuseppe L.R."/>
            <person name="Gasser R.B."/>
        </authorList>
    </citation>
    <scope>NUCLEOTIDE SEQUENCE [LARGE SCALE GENOMIC DNA]</scope>
    <source>
        <strain evidence="2">ISS141</strain>
    </source>
</reference>
<feature type="region of interest" description="Disordered" evidence="1">
    <location>
        <begin position="13"/>
        <end position="36"/>
    </location>
</feature>
<dbReference type="Proteomes" id="UP000054815">
    <property type="component" value="Unassembled WGS sequence"/>
</dbReference>
<dbReference type="AlphaFoldDB" id="A0A0V0WP69"/>
<sequence>MKNGTECWKAENGFGAERKSEKTRDRGCEVMGKVRA</sequence>
<organism evidence="2 3">
    <name type="scientific">Trichinella pseudospiralis</name>
    <name type="common">Parasitic roundworm</name>
    <dbReference type="NCBI Taxonomy" id="6337"/>
    <lineage>
        <taxon>Eukaryota</taxon>
        <taxon>Metazoa</taxon>
        <taxon>Ecdysozoa</taxon>
        <taxon>Nematoda</taxon>
        <taxon>Enoplea</taxon>
        <taxon>Dorylaimia</taxon>
        <taxon>Trichinellida</taxon>
        <taxon>Trichinellidae</taxon>
        <taxon>Trichinella</taxon>
    </lineage>
</organism>